<organism evidence="4 5">
    <name type="scientific">Actomonas aquatica</name>
    <dbReference type="NCBI Taxonomy" id="2866162"/>
    <lineage>
        <taxon>Bacteria</taxon>
        <taxon>Pseudomonadati</taxon>
        <taxon>Verrucomicrobiota</taxon>
        <taxon>Opitutia</taxon>
        <taxon>Opitutales</taxon>
        <taxon>Opitutaceae</taxon>
        <taxon>Actomonas</taxon>
    </lineage>
</organism>
<dbReference type="Pfam" id="PF01048">
    <property type="entry name" value="PNP_UDP_1"/>
    <property type="match status" value="1"/>
</dbReference>
<dbReference type="InterPro" id="IPR000845">
    <property type="entry name" value="Nucleoside_phosphorylase_d"/>
</dbReference>
<proteinExistence type="predicted"/>
<dbReference type="CDD" id="cd09010">
    <property type="entry name" value="MTAP_SsMTAPII_like_MTIP"/>
    <property type="match status" value="1"/>
</dbReference>
<dbReference type="PANTHER" id="PTHR42679:SF2">
    <property type="entry name" value="S-METHYL-5'-THIOADENOSINE PHOSPHORYLASE"/>
    <property type="match status" value="1"/>
</dbReference>
<reference evidence="4 5" key="1">
    <citation type="submission" date="2023-12" db="EMBL/GenBank/DDBJ databases">
        <title>Description of an unclassified Opitutus bacterium of Verrucomicrobiota.</title>
        <authorList>
            <person name="Zhang D.-F."/>
        </authorList>
    </citation>
    <scope>NUCLEOTIDE SEQUENCE [LARGE SCALE GENOMIC DNA]</scope>
    <source>
        <strain evidence="4 5">WL0086</strain>
    </source>
</reference>
<evidence type="ECO:0000259" key="3">
    <source>
        <dbReference type="Pfam" id="PF01048"/>
    </source>
</evidence>
<dbReference type="Proteomes" id="UP000738431">
    <property type="component" value="Chromosome"/>
</dbReference>
<protein>
    <submittedName>
        <fullName evidence="4">MTAP family purine nucleoside phosphorylase</fullName>
    </submittedName>
</protein>
<feature type="domain" description="Nucleoside phosphorylase" evidence="3">
    <location>
        <begin position="20"/>
        <end position="229"/>
    </location>
</feature>
<dbReference type="Gene3D" id="3.40.50.1580">
    <property type="entry name" value="Nucleoside phosphorylase domain"/>
    <property type="match status" value="1"/>
</dbReference>
<dbReference type="SUPFAM" id="SSF53167">
    <property type="entry name" value="Purine and uridine phosphorylases"/>
    <property type="match status" value="1"/>
</dbReference>
<evidence type="ECO:0000256" key="2">
    <source>
        <dbReference type="ARBA" id="ARBA00022679"/>
    </source>
</evidence>
<dbReference type="PANTHER" id="PTHR42679">
    <property type="entry name" value="S-METHYL-5'-THIOADENOSINE PHOSPHORYLASE"/>
    <property type="match status" value="1"/>
</dbReference>
<keyword evidence="5" id="KW-1185">Reference proteome</keyword>
<dbReference type="InterPro" id="IPR010044">
    <property type="entry name" value="MTAP"/>
</dbReference>
<dbReference type="EMBL" id="CP139781">
    <property type="protein sequence ID" value="WRQ87395.1"/>
    <property type="molecule type" value="Genomic_DNA"/>
</dbReference>
<dbReference type="InterPro" id="IPR035994">
    <property type="entry name" value="Nucleoside_phosphorylase_sf"/>
</dbReference>
<gene>
    <name evidence="4" type="ORF">K1X11_021490</name>
</gene>
<dbReference type="RefSeq" id="WP_221030441.1">
    <property type="nucleotide sequence ID" value="NZ_CP139781.1"/>
</dbReference>
<keyword evidence="2" id="KW-0808">Transferase</keyword>
<evidence type="ECO:0000313" key="4">
    <source>
        <dbReference type="EMBL" id="WRQ87395.1"/>
    </source>
</evidence>
<sequence>MKVAFISGTSIVKSDLFAAWDVRTIETPYGPVTYKTQGEHVLINRHGYEFPKPPHSINYRANIRALADLGYTDIVSLNSVGSLDADLPPGTFVSCSDYVCLQEGPKTFHDDELKGGAPGIANNLIPQLLAELAPEFDIKPGKTYVQMRGPRFETKAEIRIIKDWGDVIGMTAAFEADLCTELGLNYNSFALVDNFANGLEGTEIDFSKFHDLVKENQAKVNRLFTRFLEILG</sequence>
<evidence type="ECO:0000256" key="1">
    <source>
        <dbReference type="ARBA" id="ARBA00022676"/>
    </source>
</evidence>
<evidence type="ECO:0000313" key="5">
    <source>
        <dbReference type="Proteomes" id="UP000738431"/>
    </source>
</evidence>
<keyword evidence="1" id="KW-0328">Glycosyltransferase</keyword>
<name>A0ABZ1C7M9_9BACT</name>
<accession>A0ABZ1C7M9</accession>